<evidence type="ECO:0000313" key="3">
    <source>
        <dbReference type="Proteomes" id="UP000059188"/>
    </source>
</evidence>
<dbReference type="Gene3D" id="3.60.10.10">
    <property type="entry name" value="Endonuclease/exonuclease/phosphatase"/>
    <property type="match status" value="1"/>
</dbReference>
<protein>
    <recommendedName>
        <fullName evidence="1">Inositol polyphosphate-related phosphatase domain-containing protein</fullName>
    </recommendedName>
</protein>
<proteinExistence type="predicted"/>
<organism evidence="2 3">
    <name type="scientific">Thanatephorus cucumeris (strain AG1-IB / isolate 7/3/14)</name>
    <name type="common">Lettuce bottom rot fungus</name>
    <name type="synonym">Rhizoctonia solani</name>
    <dbReference type="NCBI Taxonomy" id="1108050"/>
    <lineage>
        <taxon>Eukaryota</taxon>
        <taxon>Fungi</taxon>
        <taxon>Dikarya</taxon>
        <taxon>Basidiomycota</taxon>
        <taxon>Agaricomycotina</taxon>
        <taxon>Agaricomycetes</taxon>
        <taxon>Cantharellales</taxon>
        <taxon>Ceratobasidiaceae</taxon>
        <taxon>Rhizoctonia</taxon>
        <taxon>Rhizoctonia solani AG-1</taxon>
    </lineage>
</organism>
<evidence type="ECO:0000313" key="2">
    <source>
        <dbReference type="EMBL" id="CEL58694.1"/>
    </source>
</evidence>
<dbReference type="Pfam" id="PF22669">
    <property type="entry name" value="Exo_endo_phos2"/>
    <property type="match status" value="1"/>
</dbReference>
<evidence type="ECO:0000259" key="1">
    <source>
        <dbReference type="Pfam" id="PF22669"/>
    </source>
</evidence>
<dbReference type="GO" id="GO:0004439">
    <property type="term" value="F:phosphatidylinositol-4,5-bisphosphate 5-phosphatase activity"/>
    <property type="evidence" value="ECO:0007669"/>
    <property type="project" value="TreeGrafter"/>
</dbReference>
<dbReference type="InterPro" id="IPR000300">
    <property type="entry name" value="IPPc"/>
</dbReference>
<gene>
    <name evidence="2" type="ORF">RSOLAG1IB_08759</name>
</gene>
<dbReference type="SUPFAM" id="SSF56219">
    <property type="entry name" value="DNase I-like"/>
    <property type="match status" value="1"/>
</dbReference>
<keyword evidence="3" id="KW-1185">Reference proteome</keyword>
<accession>A0A0B7FP61</accession>
<reference evidence="2 3" key="1">
    <citation type="submission" date="2014-11" db="EMBL/GenBank/DDBJ databases">
        <authorList>
            <person name="Wibberg Daniel"/>
        </authorList>
    </citation>
    <scope>NUCLEOTIDE SEQUENCE [LARGE SCALE GENOMIC DNA]</scope>
    <source>
        <strain evidence="2">Rhizoctonia solani AG1-IB 7/3/14</strain>
    </source>
</reference>
<dbReference type="AlphaFoldDB" id="A0A0B7FP61"/>
<dbReference type="PANTHER" id="PTHR11200">
    <property type="entry name" value="INOSITOL 5-PHOSPHATASE"/>
    <property type="match status" value="1"/>
</dbReference>
<feature type="domain" description="Inositol polyphosphate-related phosphatase" evidence="1">
    <location>
        <begin position="6"/>
        <end position="50"/>
    </location>
</feature>
<name>A0A0B7FP61_THACB</name>
<dbReference type="GO" id="GO:0046856">
    <property type="term" value="P:phosphatidylinositol dephosphorylation"/>
    <property type="evidence" value="ECO:0007669"/>
    <property type="project" value="InterPro"/>
</dbReference>
<dbReference type="STRING" id="1108050.A0A0B7FP61"/>
<dbReference type="InterPro" id="IPR046985">
    <property type="entry name" value="IP5"/>
</dbReference>
<dbReference type="OrthoDB" id="7862313at2759"/>
<dbReference type="Proteomes" id="UP000059188">
    <property type="component" value="Unassembled WGS sequence"/>
</dbReference>
<dbReference type="InterPro" id="IPR036691">
    <property type="entry name" value="Endo/exonu/phosph_ase_sf"/>
</dbReference>
<dbReference type="EMBL" id="LN679132">
    <property type="protein sequence ID" value="CEL58694.1"/>
    <property type="molecule type" value="Genomic_DNA"/>
</dbReference>
<sequence length="102" mass="11830">MDHACRRRPAWTDRILYQTARGKDKTVQLVEGSYQSYPAISLSDHKPVSADFIVQVEEMDRGLAESRMKQLIKNLGRLPLEQDVPRIRLSDDFIDFVDVRQV</sequence>